<evidence type="ECO:0000256" key="1">
    <source>
        <dbReference type="ARBA" id="ARBA00004571"/>
    </source>
</evidence>
<organism evidence="16 17">
    <name type="scientific">Pseudomonas rhizosphaerae</name>
    <dbReference type="NCBI Taxonomy" id="216142"/>
    <lineage>
        <taxon>Bacteria</taxon>
        <taxon>Pseudomonadati</taxon>
        <taxon>Pseudomonadota</taxon>
        <taxon>Gammaproteobacteria</taxon>
        <taxon>Pseudomonadales</taxon>
        <taxon>Pseudomonadaceae</taxon>
        <taxon>Pseudomonas</taxon>
    </lineage>
</organism>
<dbReference type="Gene3D" id="2.170.130.10">
    <property type="entry name" value="TonB-dependent receptor, plug domain"/>
    <property type="match status" value="1"/>
</dbReference>
<dbReference type="Pfam" id="PF07715">
    <property type="entry name" value="Plug"/>
    <property type="match status" value="1"/>
</dbReference>
<accession>A0A089YUB1</accession>
<proteinExistence type="inferred from homology"/>
<dbReference type="AlphaFoldDB" id="A0A089YUB1"/>
<evidence type="ECO:0000256" key="12">
    <source>
        <dbReference type="RuleBase" id="RU003357"/>
    </source>
</evidence>
<dbReference type="InterPro" id="IPR036942">
    <property type="entry name" value="Beta-barrel_TonB_sf"/>
</dbReference>
<dbReference type="STRING" id="216142.LT40_07765"/>
<dbReference type="InterPro" id="IPR037066">
    <property type="entry name" value="Plug_dom_sf"/>
</dbReference>
<evidence type="ECO:0000256" key="4">
    <source>
        <dbReference type="ARBA" id="ARBA00022452"/>
    </source>
</evidence>
<evidence type="ECO:0000313" key="16">
    <source>
        <dbReference type="EMBL" id="AIS17305.1"/>
    </source>
</evidence>
<evidence type="ECO:0000256" key="2">
    <source>
        <dbReference type="ARBA" id="ARBA00008143"/>
    </source>
</evidence>
<dbReference type="eggNOG" id="COG4771">
    <property type="taxonomic scope" value="Bacteria"/>
</dbReference>
<dbReference type="EMBL" id="CP009533">
    <property type="protein sequence ID" value="AIS17305.1"/>
    <property type="molecule type" value="Genomic_DNA"/>
</dbReference>
<evidence type="ECO:0000256" key="5">
    <source>
        <dbReference type="ARBA" id="ARBA00022692"/>
    </source>
</evidence>
<keyword evidence="4 11" id="KW-1134">Transmembrane beta strand</keyword>
<dbReference type="Gene3D" id="2.40.170.20">
    <property type="entry name" value="TonB-dependent receptor, beta-barrel domain"/>
    <property type="match status" value="1"/>
</dbReference>
<dbReference type="CDD" id="cd01347">
    <property type="entry name" value="ligand_gated_channel"/>
    <property type="match status" value="1"/>
</dbReference>
<feature type="chain" id="PRO_5001852263" evidence="13">
    <location>
        <begin position="31"/>
        <end position="702"/>
    </location>
</feature>
<keyword evidence="7 12" id="KW-0798">TonB box</keyword>
<dbReference type="GO" id="GO:0044718">
    <property type="term" value="P:siderophore transmembrane transport"/>
    <property type="evidence" value="ECO:0007669"/>
    <property type="project" value="TreeGrafter"/>
</dbReference>
<keyword evidence="5 11" id="KW-0812">Transmembrane</keyword>
<evidence type="ECO:0000256" key="10">
    <source>
        <dbReference type="ARBA" id="ARBA00023237"/>
    </source>
</evidence>
<keyword evidence="10 11" id="KW-0998">Cell outer membrane</keyword>
<evidence type="ECO:0000256" key="7">
    <source>
        <dbReference type="ARBA" id="ARBA00023077"/>
    </source>
</evidence>
<dbReference type="InterPro" id="IPR039426">
    <property type="entry name" value="TonB-dep_rcpt-like"/>
</dbReference>
<dbReference type="InterPro" id="IPR000531">
    <property type="entry name" value="Beta-barrel_TonB"/>
</dbReference>
<dbReference type="GO" id="GO:0015344">
    <property type="term" value="F:siderophore uptake transmembrane transporter activity"/>
    <property type="evidence" value="ECO:0007669"/>
    <property type="project" value="TreeGrafter"/>
</dbReference>
<evidence type="ECO:0000256" key="11">
    <source>
        <dbReference type="PROSITE-ProRule" id="PRU01360"/>
    </source>
</evidence>
<dbReference type="PANTHER" id="PTHR30069">
    <property type="entry name" value="TONB-DEPENDENT OUTER MEMBRANE RECEPTOR"/>
    <property type="match status" value="1"/>
</dbReference>
<gene>
    <name evidence="16" type="ORF">LT40_07765</name>
</gene>
<keyword evidence="6 13" id="KW-0732">Signal</keyword>
<dbReference type="InterPro" id="IPR012910">
    <property type="entry name" value="Plug_dom"/>
</dbReference>
<evidence type="ECO:0000313" key="17">
    <source>
        <dbReference type="Proteomes" id="UP000029499"/>
    </source>
</evidence>
<dbReference type="HOGENOM" id="CLU_407554_0_0_6"/>
<comment type="similarity">
    <text evidence="2">Belongs to the TonB-dependent receptor family. Hemoglobin/haptoglobin binding protein subfamily.</text>
</comment>
<sequence length="702" mass="77010">MYGQGNRIRRLTMASAALTGSFGLCMPLAAQESGTAGSTELGPIEISGGRQGSGAAQPLMRGKIGSTAQSLPTAVTTITEEEIRTLNVDRDISNIYRRVPGVVANNIDQGDTGNGFRMRGFATNGTHGADVAVSVDGVPQNIPSSQGGAGHGPVFLEWLTPQMIKRVDVIKGPVSALYGDQNRAGAVNIETLDGGDVASSVGVDVASFDGRRTNLVLGGEHEGLQSLLVTDIYRTNGYRKAAETERDNYFWKLSKVIGEAKYSVRFSHYESDFKNDGYLNLPALKAGTIGRRDTDNLYGFGNANRNTYVFNRAPADGDAGLYYTAYYEDFRRVRGISNGTNTHNYGKDDRDIYGGRLTYNFVHEDTASLMVGTDVRRDKGDAFRRQYRNFAPTQNFYHDFDMDLITYGVFAQGQYKPIDSLKLLAGVRHDRFDYAIDNLKFRNASTGYNSSVTTPKFGLVWTPFEPLELFTNVAQGFRSPAAEYISSGSGSALPLRDTGGQINDSVRPSKVKSYDIGFTLRPSDRLSTTTEFYYIQNDSETVQTSPGVYEQVGDTTRKGVETSFNYQATSTLSTYASYGRIIDALITNPAPGIGARLVVPEHTYKAGVQYRDGFMGGQITLNADAYHLGGIPYYVGTDKRTMPAYTRYDLRASYDYSDYQFSVYGTFRPHRYGTEVAYGTNSGLVIVPQPSTTLGASVRYFF</sequence>
<keyword evidence="9" id="KW-0675">Receptor</keyword>
<dbReference type="KEGG" id="prh:LT40_07765"/>
<feature type="signal peptide" evidence="13">
    <location>
        <begin position="1"/>
        <end position="30"/>
    </location>
</feature>
<dbReference type="PANTHER" id="PTHR30069:SF29">
    <property type="entry name" value="HEMOGLOBIN AND HEMOGLOBIN-HAPTOGLOBIN-BINDING PROTEIN 1-RELATED"/>
    <property type="match status" value="1"/>
</dbReference>
<evidence type="ECO:0000256" key="8">
    <source>
        <dbReference type="ARBA" id="ARBA00023136"/>
    </source>
</evidence>
<comment type="subcellular location">
    <subcellularLocation>
        <location evidence="1 11">Cell outer membrane</location>
        <topology evidence="1 11">Multi-pass membrane protein</topology>
    </subcellularLocation>
</comment>
<feature type="domain" description="TonB-dependent receptor plug" evidence="15">
    <location>
        <begin position="68"/>
        <end position="185"/>
    </location>
</feature>
<keyword evidence="8 11" id="KW-0472">Membrane</keyword>
<evidence type="ECO:0000256" key="3">
    <source>
        <dbReference type="ARBA" id="ARBA00022448"/>
    </source>
</evidence>
<dbReference type="Pfam" id="PF00593">
    <property type="entry name" value="TonB_dep_Rec_b-barrel"/>
    <property type="match status" value="1"/>
</dbReference>
<dbReference type="Proteomes" id="UP000029499">
    <property type="component" value="Chromosome"/>
</dbReference>
<keyword evidence="3 11" id="KW-0813">Transport</keyword>
<name>A0A089YUB1_9PSED</name>
<dbReference type="GO" id="GO:0009279">
    <property type="term" value="C:cell outer membrane"/>
    <property type="evidence" value="ECO:0007669"/>
    <property type="project" value="UniProtKB-SubCell"/>
</dbReference>
<evidence type="ECO:0000256" key="13">
    <source>
        <dbReference type="SAM" id="SignalP"/>
    </source>
</evidence>
<feature type="domain" description="TonB-dependent receptor-like beta-barrel" evidence="14">
    <location>
        <begin position="266"/>
        <end position="662"/>
    </location>
</feature>
<evidence type="ECO:0000256" key="9">
    <source>
        <dbReference type="ARBA" id="ARBA00023170"/>
    </source>
</evidence>
<dbReference type="PROSITE" id="PS52016">
    <property type="entry name" value="TONB_DEPENDENT_REC_3"/>
    <property type="match status" value="1"/>
</dbReference>
<keyword evidence="17" id="KW-1185">Reference proteome</keyword>
<dbReference type="SUPFAM" id="SSF56935">
    <property type="entry name" value="Porins"/>
    <property type="match status" value="1"/>
</dbReference>
<reference evidence="16 17" key="1">
    <citation type="journal article" date="2015" name="J. Biotechnol.">
        <title>Complete genome sequence of Pseudomonas rhizosphaerae IH5T (=DSM 16299T), a phosphate-solubilizing rhizobacterium for bacterial biofertilizer.</title>
        <authorList>
            <person name="Kwak Y."/>
            <person name="Jung B.K."/>
            <person name="Shin J.H."/>
        </authorList>
    </citation>
    <scope>NUCLEOTIDE SEQUENCE [LARGE SCALE GENOMIC DNA]</scope>
    <source>
        <strain evidence="16">DSM 16299</strain>
    </source>
</reference>
<protein>
    <submittedName>
        <fullName evidence="16">Ligand-gated channel</fullName>
    </submittedName>
</protein>
<evidence type="ECO:0000259" key="15">
    <source>
        <dbReference type="Pfam" id="PF07715"/>
    </source>
</evidence>
<evidence type="ECO:0000256" key="6">
    <source>
        <dbReference type="ARBA" id="ARBA00022729"/>
    </source>
</evidence>
<evidence type="ECO:0000259" key="14">
    <source>
        <dbReference type="Pfam" id="PF00593"/>
    </source>
</evidence>